<feature type="transmembrane region" description="Helical" evidence="8">
    <location>
        <begin position="56"/>
        <end position="73"/>
    </location>
</feature>
<evidence type="ECO:0000313" key="10">
    <source>
        <dbReference type="Proteomes" id="UP000799640"/>
    </source>
</evidence>
<feature type="transmembrane region" description="Helical" evidence="8">
    <location>
        <begin position="346"/>
        <end position="364"/>
    </location>
</feature>
<dbReference type="OrthoDB" id="8048523at2759"/>
<keyword evidence="10" id="KW-1185">Reference proteome</keyword>
<dbReference type="PANTHER" id="PTHR16201">
    <property type="entry name" value="SEVEN TRANSMEMBRANE PROTEIN 1-RELATED"/>
    <property type="match status" value="1"/>
</dbReference>
<evidence type="ECO:0000256" key="5">
    <source>
        <dbReference type="ARBA" id="ARBA00038039"/>
    </source>
</evidence>
<evidence type="ECO:0000256" key="4">
    <source>
        <dbReference type="ARBA" id="ARBA00023136"/>
    </source>
</evidence>
<evidence type="ECO:0000256" key="8">
    <source>
        <dbReference type="SAM" id="Phobius"/>
    </source>
</evidence>
<dbReference type="GO" id="GO:0098852">
    <property type="term" value="C:lytic vacuole membrane"/>
    <property type="evidence" value="ECO:0007669"/>
    <property type="project" value="UniProtKB-ARBA"/>
</dbReference>
<organism evidence="9 10">
    <name type="scientific">Trichodelitschia bisporula</name>
    <dbReference type="NCBI Taxonomy" id="703511"/>
    <lineage>
        <taxon>Eukaryota</taxon>
        <taxon>Fungi</taxon>
        <taxon>Dikarya</taxon>
        <taxon>Ascomycota</taxon>
        <taxon>Pezizomycotina</taxon>
        <taxon>Dothideomycetes</taxon>
        <taxon>Dothideomycetes incertae sedis</taxon>
        <taxon>Phaeotrichales</taxon>
        <taxon>Phaeotrichaceae</taxon>
        <taxon>Trichodelitschia</taxon>
    </lineage>
</organism>
<evidence type="ECO:0000313" key="9">
    <source>
        <dbReference type="EMBL" id="KAF2399221.1"/>
    </source>
</evidence>
<dbReference type="InterPro" id="IPR006603">
    <property type="entry name" value="PQ-loop_rpt"/>
</dbReference>
<feature type="transmembrane region" description="Helical" evidence="8">
    <location>
        <begin position="268"/>
        <end position="288"/>
    </location>
</feature>
<keyword evidence="4 8" id="KW-0472">Membrane</keyword>
<gene>
    <name evidence="9" type="ORF">EJ06DRAFT_531543</name>
</gene>
<dbReference type="Gene3D" id="1.20.1280.290">
    <property type="match status" value="2"/>
</dbReference>
<dbReference type="AlphaFoldDB" id="A0A6G1HTI8"/>
<comment type="catalytic activity">
    <reaction evidence="6">
        <text>L-histidine(out) + L-arginine(in) = L-histidine(in) + L-arginine(out)</text>
        <dbReference type="Rhea" id="RHEA:71063"/>
        <dbReference type="ChEBI" id="CHEBI:32682"/>
        <dbReference type="ChEBI" id="CHEBI:57595"/>
    </reaction>
</comment>
<dbReference type="InterPro" id="IPR051415">
    <property type="entry name" value="LAAT-1"/>
</dbReference>
<proteinExistence type="inferred from homology"/>
<comment type="subcellular location">
    <subcellularLocation>
        <location evidence="1">Membrane</location>
        <topology evidence="1">Multi-pass membrane protein</topology>
    </subcellularLocation>
</comment>
<feature type="compositionally biased region" description="Basic and acidic residues" evidence="7">
    <location>
        <begin position="205"/>
        <end position="214"/>
    </location>
</feature>
<keyword evidence="3 8" id="KW-1133">Transmembrane helix</keyword>
<dbReference type="SMART" id="SM00679">
    <property type="entry name" value="CTNS"/>
    <property type="match status" value="2"/>
</dbReference>
<accession>A0A6G1HTI8</accession>
<feature type="region of interest" description="Disordered" evidence="7">
    <location>
        <begin position="193"/>
        <end position="244"/>
    </location>
</feature>
<evidence type="ECO:0000256" key="6">
    <source>
        <dbReference type="ARBA" id="ARBA00050768"/>
    </source>
</evidence>
<dbReference type="GO" id="GO:0034486">
    <property type="term" value="P:vacuolar transmembrane transport"/>
    <property type="evidence" value="ECO:0007669"/>
    <property type="project" value="UniProtKB-ARBA"/>
</dbReference>
<evidence type="ECO:0000256" key="2">
    <source>
        <dbReference type="ARBA" id="ARBA00022692"/>
    </source>
</evidence>
<evidence type="ECO:0000256" key="7">
    <source>
        <dbReference type="SAM" id="MobiDB-lite"/>
    </source>
</evidence>
<dbReference type="FunFam" id="1.20.1280.290:FF:000012">
    <property type="entry name" value="Vacuolar membrane PQ loop repeat protein"/>
    <property type="match status" value="1"/>
</dbReference>
<dbReference type="Proteomes" id="UP000799640">
    <property type="component" value="Unassembled WGS sequence"/>
</dbReference>
<feature type="transmembrane region" description="Helical" evidence="8">
    <location>
        <begin position="100"/>
        <end position="118"/>
    </location>
</feature>
<sequence length="411" mass="44960">MKQEKGKSLPTKRTTTQWQDDAVISPPNPQNLFEPPSKNCTAKNFFLRSISSQCRPLLWIVTIAASTVLFRSSNQSHLHRLMASSIAPRGDPVSLTLQEALSGIFGSISLAAWVFLLVPQLVQNYTQQSAAGISLLFLTVWLVGDLTNLIGAAWAQLVPTVVALAVYFCIADTILISQCLYYNFLNRRKSTPIPEDRLSNGTEQRPNREDEHAPLLRRASHSSIGLPGSHTRRRSSAASRRLSRGTRRDSLAEILEEESGSSGWIKNLLSLLAVCLIGTAGWAIAWRTGVWQPAPTGGAGSGEGPERVAWGAQVLGYASAVCYLGARLPQIYKNWQEKSCEGLSLLFFLLSLLGNATYGAGILFHSLEKEYLIKNLPWLIGSLGTMAEDAAIFIQFRIYQERSTGSALVAG</sequence>
<name>A0A6G1HTI8_9PEZI</name>
<dbReference type="GO" id="GO:0015174">
    <property type="term" value="F:basic amino acid transmembrane transporter activity"/>
    <property type="evidence" value="ECO:0007669"/>
    <property type="project" value="UniProtKB-ARBA"/>
</dbReference>
<feature type="transmembrane region" description="Helical" evidence="8">
    <location>
        <begin position="161"/>
        <end position="184"/>
    </location>
</feature>
<dbReference type="Pfam" id="PF04193">
    <property type="entry name" value="PQ-loop"/>
    <property type="match status" value="2"/>
</dbReference>
<feature type="transmembrane region" description="Helical" evidence="8">
    <location>
        <begin position="130"/>
        <end position="155"/>
    </location>
</feature>
<feature type="transmembrane region" description="Helical" evidence="8">
    <location>
        <begin position="308"/>
        <end position="326"/>
    </location>
</feature>
<dbReference type="FunFam" id="1.20.1280.290:FF:000009">
    <property type="entry name" value="PQ loop repeat family protein"/>
    <property type="match status" value="1"/>
</dbReference>
<reference evidence="9" key="1">
    <citation type="journal article" date="2020" name="Stud. Mycol.">
        <title>101 Dothideomycetes genomes: a test case for predicting lifestyles and emergence of pathogens.</title>
        <authorList>
            <person name="Haridas S."/>
            <person name="Albert R."/>
            <person name="Binder M."/>
            <person name="Bloem J."/>
            <person name="Labutti K."/>
            <person name="Salamov A."/>
            <person name="Andreopoulos B."/>
            <person name="Baker S."/>
            <person name="Barry K."/>
            <person name="Bills G."/>
            <person name="Bluhm B."/>
            <person name="Cannon C."/>
            <person name="Castanera R."/>
            <person name="Culley D."/>
            <person name="Daum C."/>
            <person name="Ezra D."/>
            <person name="Gonzalez J."/>
            <person name="Henrissat B."/>
            <person name="Kuo A."/>
            <person name="Liang C."/>
            <person name="Lipzen A."/>
            <person name="Lutzoni F."/>
            <person name="Magnuson J."/>
            <person name="Mondo S."/>
            <person name="Nolan M."/>
            <person name="Ohm R."/>
            <person name="Pangilinan J."/>
            <person name="Park H.-J."/>
            <person name="Ramirez L."/>
            <person name="Alfaro M."/>
            <person name="Sun H."/>
            <person name="Tritt A."/>
            <person name="Yoshinaga Y."/>
            <person name="Zwiers L.-H."/>
            <person name="Turgeon B."/>
            <person name="Goodwin S."/>
            <person name="Spatafora J."/>
            <person name="Crous P."/>
            <person name="Grigoriev I."/>
        </authorList>
    </citation>
    <scope>NUCLEOTIDE SEQUENCE</scope>
    <source>
        <strain evidence="9">CBS 262.69</strain>
    </source>
</reference>
<protein>
    <submittedName>
        <fullName evidence="9">PQ-loop-domain-containing protein</fullName>
    </submittedName>
</protein>
<dbReference type="EMBL" id="ML996698">
    <property type="protein sequence ID" value="KAF2399221.1"/>
    <property type="molecule type" value="Genomic_DNA"/>
</dbReference>
<dbReference type="PANTHER" id="PTHR16201:SF44">
    <property type="entry name" value="SEVEN TRANSMEMBRANE PROTEIN 1"/>
    <property type="match status" value="1"/>
</dbReference>
<feature type="compositionally biased region" description="Basic residues" evidence="7">
    <location>
        <begin position="230"/>
        <end position="244"/>
    </location>
</feature>
<comment type="similarity">
    <text evidence="5">Belongs to the laat-1 family.</text>
</comment>
<evidence type="ECO:0000256" key="1">
    <source>
        <dbReference type="ARBA" id="ARBA00004141"/>
    </source>
</evidence>
<evidence type="ECO:0000256" key="3">
    <source>
        <dbReference type="ARBA" id="ARBA00022989"/>
    </source>
</evidence>
<keyword evidence="2 8" id="KW-0812">Transmembrane</keyword>